<gene>
    <name evidence="3" type="ORF">CIPAW_13G117500</name>
</gene>
<keyword evidence="2" id="KW-0812">Transmembrane</keyword>
<keyword evidence="4" id="KW-1185">Reference proteome</keyword>
<dbReference type="Proteomes" id="UP000811609">
    <property type="component" value="Chromosome 13"/>
</dbReference>
<feature type="compositionally biased region" description="Basic and acidic residues" evidence="1">
    <location>
        <begin position="51"/>
        <end position="79"/>
    </location>
</feature>
<dbReference type="AlphaFoldDB" id="A0A8T1NSJ3"/>
<evidence type="ECO:0000313" key="4">
    <source>
        <dbReference type="Proteomes" id="UP000811609"/>
    </source>
</evidence>
<keyword evidence="2" id="KW-1133">Transmembrane helix</keyword>
<dbReference type="EMBL" id="CM031821">
    <property type="protein sequence ID" value="KAG6631837.1"/>
    <property type="molecule type" value="Genomic_DNA"/>
</dbReference>
<comment type="caution">
    <text evidence="3">The sequence shown here is derived from an EMBL/GenBank/DDBJ whole genome shotgun (WGS) entry which is preliminary data.</text>
</comment>
<sequence length="168" mass="19346">MMGAIKALLKHESGKTKFDRETERTHEKIETERLRLEKDNSTAMPINPASKCEKRESEVKARGDTAIEPEKNESRRNFDEVRVGTREGGRARIYKTRRSAIGRAWRCNRTSAFCVTWPPSPRIAPSDPPRVSRSRSRSPLRTFLMTILTLIPYLNFNPLFLTWEVGLS</sequence>
<feature type="transmembrane region" description="Helical" evidence="2">
    <location>
        <begin position="143"/>
        <end position="163"/>
    </location>
</feature>
<feature type="region of interest" description="Disordered" evidence="1">
    <location>
        <begin position="1"/>
        <end position="79"/>
    </location>
</feature>
<evidence type="ECO:0000256" key="2">
    <source>
        <dbReference type="SAM" id="Phobius"/>
    </source>
</evidence>
<evidence type="ECO:0000256" key="1">
    <source>
        <dbReference type="SAM" id="MobiDB-lite"/>
    </source>
</evidence>
<organism evidence="3 4">
    <name type="scientific">Carya illinoinensis</name>
    <name type="common">Pecan</name>
    <dbReference type="NCBI Taxonomy" id="32201"/>
    <lineage>
        <taxon>Eukaryota</taxon>
        <taxon>Viridiplantae</taxon>
        <taxon>Streptophyta</taxon>
        <taxon>Embryophyta</taxon>
        <taxon>Tracheophyta</taxon>
        <taxon>Spermatophyta</taxon>
        <taxon>Magnoliopsida</taxon>
        <taxon>eudicotyledons</taxon>
        <taxon>Gunneridae</taxon>
        <taxon>Pentapetalae</taxon>
        <taxon>rosids</taxon>
        <taxon>fabids</taxon>
        <taxon>Fagales</taxon>
        <taxon>Juglandaceae</taxon>
        <taxon>Carya</taxon>
    </lineage>
</organism>
<name>A0A8T1NSJ3_CARIL</name>
<feature type="compositionally biased region" description="Basic and acidic residues" evidence="1">
    <location>
        <begin position="9"/>
        <end position="40"/>
    </location>
</feature>
<protein>
    <submittedName>
        <fullName evidence="3">Uncharacterized protein</fullName>
    </submittedName>
</protein>
<accession>A0A8T1NSJ3</accession>
<evidence type="ECO:0000313" key="3">
    <source>
        <dbReference type="EMBL" id="KAG6631837.1"/>
    </source>
</evidence>
<keyword evidence="2" id="KW-0472">Membrane</keyword>
<reference evidence="3" key="1">
    <citation type="submission" date="2020-12" db="EMBL/GenBank/DDBJ databases">
        <title>WGS assembly of Carya illinoinensis cv. Pawnee.</title>
        <authorList>
            <person name="Platts A."/>
            <person name="Shu S."/>
            <person name="Wright S."/>
            <person name="Barry K."/>
            <person name="Edger P."/>
            <person name="Pires J.C."/>
            <person name="Schmutz J."/>
        </authorList>
    </citation>
    <scope>NUCLEOTIDE SEQUENCE</scope>
    <source>
        <tissue evidence="3">Leaf</tissue>
    </source>
</reference>
<proteinExistence type="predicted"/>